<dbReference type="Pfam" id="PF14398">
    <property type="entry name" value="ATPgrasp_YheCD"/>
    <property type="match status" value="1"/>
</dbReference>
<dbReference type="EMBL" id="PXZM01000036">
    <property type="protein sequence ID" value="PSJ91304.1"/>
    <property type="molecule type" value="Genomic_DNA"/>
</dbReference>
<keyword evidence="4" id="KW-1185">Reference proteome</keyword>
<protein>
    <recommendedName>
        <fullName evidence="2">ATP-grasp domain-containing protein</fullName>
    </recommendedName>
</protein>
<dbReference type="SUPFAM" id="SSF56059">
    <property type="entry name" value="Glutathione synthetase ATP-binding domain-like"/>
    <property type="match status" value="1"/>
</dbReference>
<evidence type="ECO:0000313" key="4">
    <source>
        <dbReference type="Proteomes" id="UP000240419"/>
    </source>
</evidence>
<reference evidence="3 4" key="1">
    <citation type="submission" date="2018-03" db="EMBL/GenBank/DDBJ databases">
        <title>Brevisbacillus phylogenomics.</title>
        <authorList>
            <person name="Dunlap C."/>
        </authorList>
    </citation>
    <scope>NUCLEOTIDE SEQUENCE [LARGE SCALE GENOMIC DNA]</scope>
    <source>
        <strain evidence="3 4">NRRL NRS-1210</strain>
    </source>
</reference>
<evidence type="ECO:0000256" key="1">
    <source>
        <dbReference type="PROSITE-ProRule" id="PRU00409"/>
    </source>
</evidence>
<keyword evidence="1" id="KW-0547">Nucleotide-binding</keyword>
<evidence type="ECO:0000259" key="2">
    <source>
        <dbReference type="PROSITE" id="PS50975"/>
    </source>
</evidence>
<keyword evidence="1" id="KW-0067">ATP-binding</keyword>
<gene>
    <name evidence="3" type="ORF">C7R93_22000</name>
</gene>
<sequence length="244" mass="27512">MKPPNVGKWGKHQHLVKDEFLQEHLPKTRVYSPEELWQYAEAFTHVMLKPSGGGGGAGIIQVTARGEENYLVHSGSHRRLVTGKEATITYVESLFRPKTYLLQPRIPLGKINGKPFDVRVMIQRRNRKESWVITGWCAKLAGPGFVVTNVARSRGKVLPVRTAIKLSDIEAGPHLLSEIRMVAAAAAHRLGRAYPTLREIGLDLGIDVDGKPWIIEANFRPSLSLFQKLEDQSFYKRIVSMRKR</sequence>
<name>A0A2P7UWI2_9BACL</name>
<dbReference type="Gene3D" id="3.30.470.20">
    <property type="entry name" value="ATP-grasp fold, B domain"/>
    <property type="match status" value="1"/>
</dbReference>
<dbReference type="Proteomes" id="UP000240419">
    <property type="component" value="Unassembled WGS sequence"/>
</dbReference>
<dbReference type="InterPro" id="IPR011761">
    <property type="entry name" value="ATP-grasp"/>
</dbReference>
<dbReference type="InterPro" id="IPR026838">
    <property type="entry name" value="YheC/D"/>
</dbReference>
<dbReference type="PROSITE" id="PS50975">
    <property type="entry name" value="ATP_GRASP"/>
    <property type="match status" value="1"/>
</dbReference>
<feature type="domain" description="ATP-grasp" evidence="2">
    <location>
        <begin position="17"/>
        <end position="243"/>
    </location>
</feature>
<dbReference type="GO" id="GO:0005524">
    <property type="term" value="F:ATP binding"/>
    <property type="evidence" value="ECO:0007669"/>
    <property type="project" value="UniProtKB-UniRule"/>
</dbReference>
<accession>A0A2P7UWI2</accession>
<comment type="caution">
    <text evidence="3">The sequence shown here is derived from an EMBL/GenBank/DDBJ whole genome shotgun (WGS) entry which is preliminary data.</text>
</comment>
<organism evidence="3 4">
    <name type="scientific">Brevibacillus fortis</name>
    <dbReference type="NCBI Taxonomy" id="2126352"/>
    <lineage>
        <taxon>Bacteria</taxon>
        <taxon>Bacillati</taxon>
        <taxon>Bacillota</taxon>
        <taxon>Bacilli</taxon>
        <taxon>Bacillales</taxon>
        <taxon>Paenibacillaceae</taxon>
        <taxon>Brevibacillus</taxon>
    </lineage>
</organism>
<dbReference type="AlphaFoldDB" id="A0A2P7UWI2"/>
<dbReference type="OrthoDB" id="7869153at2"/>
<proteinExistence type="predicted"/>
<evidence type="ECO:0000313" key="3">
    <source>
        <dbReference type="EMBL" id="PSJ91304.1"/>
    </source>
</evidence>
<dbReference type="GO" id="GO:0046872">
    <property type="term" value="F:metal ion binding"/>
    <property type="evidence" value="ECO:0007669"/>
    <property type="project" value="InterPro"/>
</dbReference>